<dbReference type="EMBL" id="BAABHB010000001">
    <property type="protein sequence ID" value="GAA4394980.1"/>
    <property type="molecule type" value="Genomic_DNA"/>
</dbReference>
<dbReference type="Gene3D" id="1.20.1380.10">
    <property type="entry name" value="Replication modulator SeqA, C-terminal DNA-binding domain"/>
    <property type="match status" value="1"/>
</dbReference>
<feature type="domain" description="Restriction endonuclease type I HsdR N-terminal" evidence="1">
    <location>
        <begin position="51"/>
        <end position="112"/>
    </location>
</feature>
<comment type="caution">
    <text evidence="2">The sequence shown here is derived from an EMBL/GenBank/DDBJ whole genome shotgun (WGS) entry which is preliminary data.</text>
</comment>
<keyword evidence="3" id="KW-1185">Reference proteome</keyword>
<dbReference type="Pfam" id="PF04313">
    <property type="entry name" value="HSDR_N"/>
    <property type="match status" value="1"/>
</dbReference>
<evidence type="ECO:0000313" key="3">
    <source>
        <dbReference type="Proteomes" id="UP001500936"/>
    </source>
</evidence>
<sequence length="371" mass="41930">MQADLQSYIETKKITGSLPQQSEEATKQGFILPVFQKLGWNPFDVQEVYPEFSVQNGRVDYSLRVDNRNKVFVEVKKLGEDLDKHQEQLLQYAFKHGVKLAILTNGTIWWFYLPLHEGSWEQRRFYTIDMQSQASADIAEKLVSFLAKTAVVSGQAISNAESVYSSRQRKEVIEQTLPRAWRKLLAEGDEQLTEVVAEVVEKLSGYKPEAPVVIQFLKDISGNASLPLIPSSAKPVKAPKATLKVVDAAPASPTAETKFLSFEYSKPTAFRFDRDEYTVSNWANLLKTFVQLIAQKHPDNLEILTTLVGKKRPYFTTDESLLRKAVQIPGTALYYETNLSANNIVQLVYQIINVLDYPKETLQIDTSTGTI</sequence>
<name>A0ABP8JRI1_9BACT</name>
<dbReference type="SUPFAM" id="SSF82808">
    <property type="entry name" value="Replication modulator SeqA, C-terminal DNA-binding domain"/>
    <property type="match status" value="1"/>
</dbReference>
<gene>
    <name evidence="2" type="ORF">GCM10023187_01360</name>
</gene>
<dbReference type="Proteomes" id="UP001500936">
    <property type="component" value="Unassembled WGS sequence"/>
</dbReference>
<organism evidence="2 3">
    <name type="scientific">Nibrella viscosa</name>
    <dbReference type="NCBI Taxonomy" id="1084524"/>
    <lineage>
        <taxon>Bacteria</taxon>
        <taxon>Pseudomonadati</taxon>
        <taxon>Bacteroidota</taxon>
        <taxon>Cytophagia</taxon>
        <taxon>Cytophagales</taxon>
        <taxon>Spirosomataceae</taxon>
        <taxon>Nibrella</taxon>
    </lineage>
</organism>
<protein>
    <recommendedName>
        <fullName evidence="1">Restriction endonuclease type I HsdR N-terminal domain-containing protein</fullName>
    </recommendedName>
</protein>
<dbReference type="InterPro" id="IPR007409">
    <property type="entry name" value="Restrct_endonuc_type1_HsdR_N"/>
</dbReference>
<dbReference type="InterPro" id="IPR036835">
    <property type="entry name" value="SeqA_DNA-bd_C_sf"/>
</dbReference>
<dbReference type="RefSeq" id="WP_345262901.1">
    <property type="nucleotide sequence ID" value="NZ_BAABHB010000001.1"/>
</dbReference>
<reference evidence="3" key="1">
    <citation type="journal article" date="2019" name="Int. J. Syst. Evol. Microbiol.">
        <title>The Global Catalogue of Microorganisms (GCM) 10K type strain sequencing project: providing services to taxonomists for standard genome sequencing and annotation.</title>
        <authorList>
            <consortium name="The Broad Institute Genomics Platform"/>
            <consortium name="The Broad Institute Genome Sequencing Center for Infectious Disease"/>
            <person name="Wu L."/>
            <person name="Ma J."/>
        </authorList>
    </citation>
    <scope>NUCLEOTIDE SEQUENCE [LARGE SCALE GENOMIC DNA]</scope>
    <source>
        <strain evidence="3">JCM 17925</strain>
    </source>
</reference>
<evidence type="ECO:0000313" key="2">
    <source>
        <dbReference type="EMBL" id="GAA4394980.1"/>
    </source>
</evidence>
<accession>A0ABP8JRI1</accession>
<dbReference type="Gene3D" id="3.90.1570.30">
    <property type="match status" value="1"/>
</dbReference>
<proteinExistence type="predicted"/>
<evidence type="ECO:0000259" key="1">
    <source>
        <dbReference type="Pfam" id="PF04313"/>
    </source>
</evidence>